<name>A0A0Q9XKN3_9BACI</name>
<gene>
    <name evidence="1" type="ORF">ACA29_24815</name>
</gene>
<dbReference type="AlphaFoldDB" id="A0A0Q9XKN3"/>
<dbReference type="PATRIC" id="fig|217031.4.peg.8382"/>
<evidence type="ECO:0000313" key="2">
    <source>
        <dbReference type="Proteomes" id="UP000053881"/>
    </source>
</evidence>
<protein>
    <recommendedName>
        <fullName evidence="3">Glycoside hydrolase family 38 N-terminal domain-containing protein</fullName>
    </recommendedName>
</protein>
<proteinExistence type="predicted"/>
<organism evidence="1 2">
    <name type="scientific">Lederbergia galactosidilytica</name>
    <dbReference type="NCBI Taxonomy" id="217031"/>
    <lineage>
        <taxon>Bacteria</taxon>
        <taxon>Bacillati</taxon>
        <taxon>Bacillota</taxon>
        <taxon>Bacilli</taxon>
        <taxon>Bacillales</taxon>
        <taxon>Bacillaceae</taxon>
        <taxon>Lederbergia</taxon>
    </lineage>
</organism>
<dbReference type="EMBL" id="LGPB01000142">
    <property type="protein sequence ID" value="KRG08765.1"/>
    <property type="molecule type" value="Genomic_DNA"/>
</dbReference>
<reference evidence="1 2" key="1">
    <citation type="submission" date="2015-06" db="EMBL/GenBank/DDBJ databases">
        <title>Genome sequencing project of Bacillus galactosidilyticus PL133.</title>
        <authorList>
            <person name="Gaiero J."/>
            <person name="Nicol R."/>
            <person name="Habash M."/>
        </authorList>
    </citation>
    <scope>NUCLEOTIDE SEQUENCE [LARGE SCALE GENOMIC DNA]</scope>
    <source>
        <strain evidence="1 2">PL133</strain>
    </source>
</reference>
<dbReference type="Proteomes" id="UP000053881">
    <property type="component" value="Unassembled WGS sequence"/>
</dbReference>
<comment type="caution">
    <text evidence="1">The sequence shown here is derived from an EMBL/GenBank/DDBJ whole genome shotgun (WGS) entry which is preliminary data.</text>
</comment>
<evidence type="ECO:0008006" key="3">
    <source>
        <dbReference type="Google" id="ProtNLM"/>
    </source>
</evidence>
<evidence type="ECO:0000313" key="1">
    <source>
        <dbReference type="EMBL" id="KRG08765.1"/>
    </source>
</evidence>
<sequence>MKKKWTLYLIHHSHTDIGCTDRQEKIERYHVDYIKWVIDILDAARNGSKKEWEGYKWTCENFWQVENFLENCDEEYKRKFTKYGKGPY</sequence>
<accession>A0A0Q9XKN3</accession>